<comment type="caution">
    <text evidence="2">The sequence shown here is derived from an EMBL/GenBank/DDBJ whole genome shotgun (WGS) entry which is preliminary data.</text>
</comment>
<feature type="region of interest" description="Disordered" evidence="1">
    <location>
        <begin position="1"/>
        <end position="29"/>
    </location>
</feature>
<keyword evidence="3" id="KW-1185">Reference proteome</keyword>
<gene>
    <name evidence="2" type="ORF">ATANTOWER_032491</name>
</gene>
<name>A0ABU7A4I5_9TELE</name>
<evidence type="ECO:0000256" key="1">
    <source>
        <dbReference type="SAM" id="MobiDB-lite"/>
    </source>
</evidence>
<accession>A0ABU7A4I5</accession>
<sequence length="108" mass="11893">MCGICSQKLDHTSPQSIEREDRKSGFKPGLRSCRVTDHFQTLEKPGSSFSWQSASLCTPVLACTRPVHPPTNAPRSDHISSRWSLREASMFSRLIGPLPGGSTPPCRL</sequence>
<proteinExistence type="predicted"/>
<dbReference type="EMBL" id="JAHUTI010000958">
    <property type="protein sequence ID" value="MED6232569.1"/>
    <property type="molecule type" value="Genomic_DNA"/>
</dbReference>
<evidence type="ECO:0000313" key="2">
    <source>
        <dbReference type="EMBL" id="MED6232569.1"/>
    </source>
</evidence>
<reference evidence="2 3" key="1">
    <citation type="submission" date="2021-07" db="EMBL/GenBank/DDBJ databases">
        <authorList>
            <person name="Palmer J.M."/>
        </authorList>
    </citation>
    <scope>NUCLEOTIDE SEQUENCE [LARGE SCALE GENOMIC DNA]</scope>
    <source>
        <strain evidence="2 3">AT_MEX2019</strain>
        <tissue evidence="2">Muscle</tissue>
    </source>
</reference>
<protein>
    <submittedName>
        <fullName evidence="2">Uncharacterized protein</fullName>
    </submittedName>
</protein>
<evidence type="ECO:0000313" key="3">
    <source>
        <dbReference type="Proteomes" id="UP001345963"/>
    </source>
</evidence>
<dbReference type="Proteomes" id="UP001345963">
    <property type="component" value="Unassembled WGS sequence"/>
</dbReference>
<organism evidence="2 3">
    <name type="scientific">Ataeniobius toweri</name>
    <dbReference type="NCBI Taxonomy" id="208326"/>
    <lineage>
        <taxon>Eukaryota</taxon>
        <taxon>Metazoa</taxon>
        <taxon>Chordata</taxon>
        <taxon>Craniata</taxon>
        <taxon>Vertebrata</taxon>
        <taxon>Euteleostomi</taxon>
        <taxon>Actinopterygii</taxon>
        <taxon>Neopterygii</taxon>
        <taxon>Teleostei</taxon>
        <taxon>Neoteleostei</taxon>
        <taxon>Acanthomorphata</taxon>
        <taxon>Ovalentaria</taxon>
        <taxon>Atherinomorphae</taxon>
        <taxon>Cyprinodontiformes</taxon>
        <taxon>Goodeidae</taxon>
        <taxon>Ataeniobius</taxon>
    </lineage>
</organism>